<reference evidence="2 3" key="1">
    <citation type="journal article" date="2012" name="J. Bacteriol.">
        <title>Draft Genome Sequence of the Soil Bacterium Burkholderia terrae Strain BS001, Which Interacts with Fungal Surface Structures.</title>
        <authorList>
            <person name="Nazir R."/>
            <person name="Hansen M.A."/>
            <person name="Sorensen S."/>
            <person name="van Elsas J.D."/>
        </authorList>
    </citation>
    <scope>NUCLEOTIDE SEQUENCE [LARGE SCALE GENOMIC DNA]</scope>
    <source>
        <strain evidence="2 3">BS001</strain>
    </source>
</reference>
<dbReference type="Gene3D" id="3.40.1190.20">
    <property type="match status" value="1"/>
</dbReference>
<name>A0ABN0FUP9_9BURK</name>
<dbReference type="SUPFAM" id="SSF52309">
    <property type="entry name" value="N-(deoxy)ribosyltransferase-like"/>
    <property type="match status" value="1"/>
</dbReference>
<keyword evidence="3" id="KW-1185">Reference proteome</keyword>
<accession>A0ABN0FUP9</accession>
<dbReference type="SUPFAM" id="SSF53613">
    <property type="entry name" value="Ribokinase-like"/>
    <property type="match status" value="1"/>
</dbReference>
<dbReference type="Pfam" id="PF00294">
    <property type="entry name" value="PfkB"/>
    <property type="match status" value="1"/>
</dbReference>
<dbReference type="InterPro" id="IPR029056">
    <property type="entry name" value="Ribokinase-like"/>
</dbReference>
<evidence type="ECO:0000259" key="1">
    <source>
        <dbReference type="Pfam" id="PF00294"/>
    </source>
</evidence>
<evidence type="ECO:0000313" key="3">
    <source>
        <dbReference type="Proteomes" id="UP000004980"/>
    </source>
</evidence>
<proteinExistence type="predicted"/>
<dbReference type="InterPro" id="IPR007710">
    <property type="entry name" value="Nucleoside_deoxyribTrfase"/>
</dbReference>
<gene>
    <name evidence="2" type="ORF">WQE_03277</name>
</gene>
<dbReference type="Gene3D" id="3.40.50.450">
    <property type="match status" value="1"/>
</dbReference>
<sequence length="290" mass="30922">MVEGDAIVRAQRAVYDPQNPLRPVTFTANGSSARELAYVINSSEAALLTGFTDESSQLSWLHTNEKATVVVLKQGPHGALASDGTTVTRIPAFKTEEVWPIGSGDVFSAVFAHFWGACGYAPEKAAEIASQSTAYYCDNSVLPIPASLPQAYPALQLSASGGPKRRLYLAGPFFTVSQHWLIDSLRETFIKLGLEVFSPIHDVGNGSPSKVAKADLAGLEKCDVVFAVCDGLDAGTLVEVGYAIAKGIPVVAFTQIEQSDDLTMLIGTGCNVQRDLVTAAYHAVWTALER</sequence>
<protein>
    <recommendedName>
        <fullName evidence="1">Carbohydrate kinase PfkB domain-containing protein</fullName>
    </recommendedName>
</protein>
<organism evidence="2 3">
    <name type="scientific">Paraburkholderia hospita</name>
    <dbReference type="NCBI Taxonomy" id="169430"/>
    <lineage>
        <taxon>Bacteria</taxon>
        <taxon>Pseudomonadati</taxon>
        <taxon>Pseudomonadota</taxon>
        <taxon>Betaproteobacteria</taxon>
        <taxon>Burkholderiales</taxon>
        <taxon>Burkholderiaceae</taxon>
        <taxon>Paraburkholderia</taxon>
    </lineage>
</organism>
<evidence type="ECO:0000313" key="2">
    <source>
        <dbReference type="EMBL" id="EIN02569.1"/>
    </source>
</evidence>
<dbReference type="Proteomes" id="UP000004980">
    <property type="component" value="Unassembled WGS sequence"/>
</dbReference>
<dbReference type="EMBL" id="AKAU01000019">
    <property type="protein sequence ID" value="EIN02569.1"/>
    <property type="molecule type" value="Genomic_DNA"/>
</dbReference>
<comment type="caution">
    <text evidence="2">The sequence shown here is derived from an EMBL/GenBank/DDBJ whole genome shotgun (WGS) entry which is preliminary data.</text>
</comment>
<dbReference type="Pfam" id="PF05014">
    <property type="entry name" value="Nuc_deoxyrib_tr"/>
    <property type="match status" value="1"/>
</dbReference>
<feature type="domain" description="Carbohydrate kinase PfkB" evidence="1">
    <location>
        <begin position="40"/>
        <end position="132"/>
    </location>
</feature>
<dbReference type="InterPro" id="IPR011611">
    <property type="entry name" value="PfkB_dom"/>
</dbReference>